<evidence type="ECO:0000256" key="5">
    <source>
        <dbReference type="ARBA" id="ARBA00022676"/>
    </source>
</evidence>
<evidence type="ECO:0000256" key="10">
    <source>
        <dbReference type="ARBA" id="ARBA00022989"/>
    </source>
</evidence>
<dbReference type="PANTHER" id="PTHR10859">
    <property type="entry name" value="GLYCOSYL TRANSFERASE"/>
    <property type="match status" value="1"/>
</dbReference>
<comment type="subcellular location">
    <subcellularLocation>
        <location evidence="1">Endoplasmic reticulum membrane</location>
        <topology evidence="1">Single-pass membrane protein</topology>
    </subcellularLocation>
</comment>
<evidence type="ECO:0000256" key="1">
    <source>
        <dbReference type="ARBA" id="ARBA00004389"/>
    </source>
</evidence>
<keyword evidence="6 14" id="KW-0808">Transferase</keyword>
<sequence>MTTLLSVVVPVLNEERRLPATLVGLAYALRGFSRRTEIVVVDNGSTDRSAEIVRAHRAGPVPIRIIDCAERGKGAAVRAGVLATDSAFVGFCDADLATNMDALTPTLDCLYGGVNVVVGSRAHPMSDVRARHSMVRQVGAWAFRRAVGSLVPNVGDTQCGFKFFDRDTAERIFLPLRTTGFAFDVELLARARRSGAVIAELPVRWTDVPGSTFSPMRDGYRSFAALREIRELLDREARVPVRRVITADAAIAEVA</sequence>
<dbReference type="GO" id="GO:0006487">
    <property type="term" value="P:protein N-linked glycosylation"/>
    <property type="evidence" value="ECO:0007669"/>
    <property type="project" value="TreeGrafter"/>
</dbReference>
<keyword evidence="5" id="KW-0328">Glycosyltransferase</keyword>
<evidence type="ECO:0000256" key="2">
    <source>
        <dbReference type="ARBA" id="ARBA00004922"/>
    </source>
</evidence>
<evidence type="ECO:0000313" key="14">
    <source>
        <dbReference type="EMBL" id="SDP37467.1"/>
    </source>
</evidence>
<dbReference type="STRING" id="504798.SAMN05421871_105321"/>
<comment type="pathway">
    <text evidence="2">Protein modification; protein glycosylation.</text>
</comment>
<evidence type="ECO:0000259" key="13">
    <source>
        <dbReference type="Pfam" id="PF00535"/>
    </source>
</evidence>
<organism evidence="14 15">
    <name type="scientific">Actinokineospora alba</name>
    <dbReference type="NCBI Taxonomy" id="504798"/>
    <lineage>
        <taxon>Bacteria</taxon>
        <taxon>Bacillati</taxon>
        <taxon>Actinomycetota</taxon>
        <taxon>Actinomycetes</taxon>
        <taxon>Pseudonocardiales</taxon>
        <taxon>Pseudonocardiaceae</taxon>
        <taxon>Actinokineospora</taxon>
    </lineage>
</organism>
<dbReference type="RefSeq" id="WP_091379071.1">
    <property type="nucleotide sequence ID" value="NZ_FNDV01000005.1"/>
</dbReference>
<name>A0A1H0S723_9PSEU</name>
<dbReference type="PANTHER" id="PTHR10859:SF91">
    <property type="entry name" value="DOLICHYL-PHOSPHATE BETA-GLUCOSYLTRANSFERASE"/>
    <property type="match status" value="1"/>
</dbReference>
<keyword evidence="11" id="KW-0472">Membrane</keyword>
<keyword evidence="15" id="KW-1185">Reference proteome</keyword>
<evidence type="ECO:0000256" key="6">
    <source>
        <dbReference type="ARBA" id="ARBA00022679"/>
    </source>
</evidence>
<keyword evidence="8" id="KW-0256">Endoplasmic reticulum</keyword>
<dbReference type="EMBL" id="FNJB01000008">
    <property type="protein sequence ID" value="SDP37467.1"/>
    <property type="molecule type" value="Genomic_DNA"/>
</dbReference>
<evidence type="ECO:0000256" key="3">
    <source>
        <dbReference type="ARBA" id="ARBA00006739"/>
    </source>
</evidence>
<dbReference type="AlphaFoldDB" id="A0A1H0S723"/>
<evidence type="ECO:0000313" key="15">
    <source>
        <dbReference type="Proteomes" id="UP000199651"/>
    </source>
</evidence>
<keyword evidence="10" id="KW-1133">Transmembrane helix</keyword>
<dbReference type="InterPro" id="IPR001173">
    <property type="entry name" value="Glyco_trans_2-like"/>
</dbReference>
<evidence type="ECO:0000256" key="8">
    <source>
        <dbReference type="ARBA" id="ARBA00022824"/>
    </source>
</evidence>
<gene>
    <name evidence="14" type="ORF">SAMN05192558_108310</name>
</gene>
<keyword evidence="7" id="KW-0812">Transmembrane</keyword>
<feature type="domain" description="Glycosyltransferase 2-like" evidence="13">
    <location>
        <begin position="6"/>
        <end position="173"/>
    </location>
</feature>
<evidence type="ECO:0000256" key="7">
    <source>
        <dbReference type="ARBA" id="ARBA00022692"/>
    </source>
</evidence>
<dbReference type="Proteomes" id="UP000199651">
    <property type="component" value="Unassembled WGS sequence"/>
</dbReference>
<dbReference type="CDD" id="cd04188">
    <property type="entry name" value="DPG_synthase"/>
    <property type="match status" value="1"/>
</dbReference>
<dbReference type="Pfam" id="PF00535">
    <property type="entry name" value="Glycos_transf_2"/>
    <property type="match status" value="1"/>
</dbReference>
<proteinExistence type="inferred from homology"/>
<dbReference type="OrthoDB" id="2369748at2"/>
<evidence type="ECO:0000256" key="11">
    <source>
        <dbReference type="ARBA" id="ARBA00023136"/>
    </source>
</evidence>
<dbReference type="EC" id="2.4.1.117" evidence="4"/>
<reference evidence="15" key="1">
    <citation type="submission" date="2016-10" db="EMBL/GenBank/DDBJ databases">
        <authorList>
            <person name="Varghese N."/>
            <person name="Submissions S."/>
        </authorList>
    </citation>
    <scope>NUCLEOTIDE SEQUENCE [LARGE SCALE GENOMIC DNA]</scope>
    <source>
        <strain evidence="15">IBRC-M 10655</strain>
    </source>
</reference>
<dbReference type="Gene3D" id="3.90.550.10">
    <property type="entry name" value="Spore Coat Polysaccharide Biosynthesis Protein SpsA, Chain A"/>
    <property type="match status" value="1"/>
</dbReference>
<comment type="similarity">
    <text evidence="3">Belongs to the glycosyltransferase 2 family.</text>
</comment>
<comment type="catalytic activity">
    <reaction evidence="12">
        <text>a di-trans,poly-cis-dolichyl phosphate + UDP-alpha-D-glucose = a di-trans,poly-cis-dolichyl beta-D-glucosyl phosphate + UDP</text>
        <dbReference type="Rhea" id="RHEA:15401"/>
        <dbReference type="Rhea" id="RHEA-COMP:19498"/>
        <dbReference type="Rhea" id="RHEA-COMP:19502"/>
        <dbReference type="ChEBI" id="CHEBI:57525"/>
        <dbReference type="ChEBI" id="CHEBI:57683"/>
        <dbReference type="ChEBI" id="CHEBI:58223"/>
        <dbReference type="ChEBI" id="CHEBI:58885"/>
        <dbReference type="EC" id="2.4.1.117"/>
    </reaction>
    <physiologicalReaction direction="left-to-right" evidence="12">
        <dbReference type="Rhea" id="RHEA:15402"/>
    </physiologicalReaction>
</comment>
<protein>
    <recommendedName>
        <fullName evidence="4">dolichyl-phosphate beta-glucosyltransferase</fullName>
        <ecNumber evidence="4">2.4.1.117</ecNumber>
    </recommendedName>
</protein>
<dbReference type="InterPro" id="IPR029044">
    <property type="entry name" value="Nucleotide-diphossugar_trans"/>
</dbReference>
<accession>A0A1H0S723</accession>
<evidence type="ECO:0000256" key="4">
    <source>
        <dbReference type="ARBA" id="ARBA00012583"/>
    </source>
</evidence>
<evidence type="ECO:0000256" key="12">
    <source>
        <dbReference type="ARBA" id="ARBA00045097"/>
    </source>
</evidence>
<dbReference type="SUPFAM" id="SSF53448">
    <property type="entry name" value="Nucleotide-diphospho-sugar transferases"/>
    <property type="match status" value="1"/>
</dbReference>
<dbReference type="InterPro" id="IPR035518">
    <property type="entry name" value="DPG_synthase"/>
</dbReference>
<dbReference type="GO" id="GO:0004581">
    <property type="term" value="F:dolichyl-phosphate beta-glucosyltransferase activity"/>
    <property type="evidence" value="ECO:0007669"/>
    <property type="project" value="UniProtKB-EC"/>
</dbReference>
<keyword evidence="9" id="KW-0735">Signal-anchor</keyword>
<evidence type="ECO:0000256" key="9">
    <source>
        <dbReference type="ARBA" id="ARBA00022968"/>
    </source>
</evidence>